<organism evidence="3 4">
    <name type="scientific">Corynebacterium lemuris</name>
    <dbReference type="NCBI Taxonomy" id="1859292"/>
    <lineage>
        <taxon>Bacteria</taxon>
        <taxon>Bacillati</taxon>
        <taxon>Actinomycetota</taxon>
        <taxon>Actinomycetes</taxon>
        <taxon>Mycobacteriales</taxon>
        <taxon>Corynebacteriaceae</taxon>
        <taxon>Corynebacterium</taxon>
    </lineage>
</organism>
<gene>
    <name evidence="3" type="ORF">NYP18_11565</name>
</gene>
<dbReference type="InterPro" id="IPR005804">
    <property type="entry name" value="FA_desaturase_dom"/>
</dbReference>
<feature type="transmembrane region" description="Helical" evidence="1">
    <location>
        <begin position="68"/>
        <end position="90"/>
    </location>
</feature>
<dbReference type="RefSeq" id="WP_259428354.1">
    <property type="nucleotide sequence ID" value="NZ_JANWTC010000009.1"/>
</dbReference>
<reference evidence="3 4" key="1">
    <citation type="submission" date="2022-08" db="EMBL/GenBank/DDBJ databases">
        <title>YIM 101645 draft genome.</title>
        <authorList>
            <person name="Chen X."/>
        </authorList>
    </citation>
    <scope>NUCLEOTIDE SEQUENCE [LARGE SCALE GENOMIC DNA]</scope>
    <source>
        <strain evidence="3 4">YIM 101645</strain>
    </source>
</reference>
<feature type="transmembrane region" description="Helical" evidence="1">
    <location>
        <begin position="225"/>
        <end position="245"/>
    </location>
</feature>
<dbReference type="CDD" id="cd03506">
    <property type="entry name" value="Delta6-FADS-like"/>
    <property type="match status" value="1"/>
</dbReference>
<dbReference type="Pfam" id="PF00487">
    <property type="entry name" value="FA_desaturase"/>
    <property type="match status" value="1"/>
</dbReference>
<keyword evidence="1" id="KW-1133">Transmembrane helix</keyword>
<feature type="domain" description="Fatty acid desaturase" evidence="2">
    <location>
        <begin position="64"/>
        <end position="323"/>
    </location>
</feature>
<evidence type="ECO:0000313" key="4">
    <source>
        <dbReference type="Proteomes" id="UP001205965"/>
    </source>
</evidence>
<comment type="caution">
    <text evidence="3">The sequence shown here is derived from an EMBL/GenBank/DDBJ whole genome shotgun (WGS) entry which is preliminary data.</text>
</comment>
<keyword evidence="1" id="KW-0812">Transmembrane</keyword>
<name>A0ABT2G1Y9_9CORY</name>
<feature type="transmembrane region" description="Helical" evidence="1">
    <location>
        <begin position="102"/>
        <end position="119"/>
    </location>
</feature>
<protein>
    <submittedName>
        <fullName evidence="3">Acyl-CoA desaturase</fullName>
    </submittedName>
</protein>
<evidence type="ECO:0000313" key="3">
    <source>
        <dbReference type="EMBL" id="MCS5480292.1"/>
    </source>
</evidence>
<keyword evidence="1" id="KW-0472">Membrane</keyword>
<proteinExistence type="predicted"/>
<evidence type="ECO:0000256" key="1">
    <source>
        <dbReference type="SAM" id="Phobius"/>
    </source>
</evidence>
<dbReference type="EMBL" id="JANWTC010000009">
    <property type="protein sequence ID" value="MCS5480292.1"/>
    <property type="molecule type" value="Genomic_DNA"/>
</dbReference>
<dbReference type="Proteomes" id="UP001205965">
    <property type="component" value="Unassembled WGS sequence"/>
</dbReference>
<feature type="transmembrane region" description="Helical" evidence="1">
    <location>
        <begin position="44"/>
        <end position="62"/>
    </location>
</feature>
<dbReference type="PANTHER" id="PTHR19353">
    <property type="entry name" value="FATTY ACID DESATURASE 2"/>
    <property type="match status" value="1"/>
</dbReference>
<feature type="transmembrane region" description="Helical" evidence="1">
    <location>
        <begin position="167"/>
        <end position="189"/>
    </location>
</feature>
<dbReference type="PIRSF" id="PIRSF015921">
    <property type="entry name" value="FA_sphinglp_des"/>
    <property type="match status" value="1"/>
</dbReference>
<dbReference type="PANTHER" id="PTHR19353:SF19">
    <property type="entry name" value="DELTA(5) FATTY ACID DESATURASE C-RELATED"/>
    <property type="match status" value="1"/>
</dbReference>
<sequence>MSQVTKMGVPVIANPYVESFLDLSAKVHDAGLLRRRPGLYWPRILFWTTGTVLLLVAVVLAGDGWYQLIFAALLGVAMSRLGFLSHEAAHQEIFEDRRWNEWTARVLAGLFIGLSYGWWMNKHSRHHAHPNKEDSDPDLDLRVLSLTPERAAVRTGLSARLARYQGWYFLPLLPFEGFALHVTSVKNILGPGHVKLRWVEILFVSLRLLGIPVLLFLALPFWLALAFIVVQTLVFGLLLGGAFAASHIGMPVVPRDAKLDFLRRQVYMSRNIRGNLLVRYLMGGLQYQIEHHLFPRVPRPNLPALQKLVREHCSTLGIPYTETTLGEAYKVIISYLNQVGLRNRDPFACPLVLQYRG</sequence>
<evidence type="ECO:0000259" key="2">
    <source>
        <dbReference type="Pfam" id="PF00487"/>
    </source>
</evidence>
<dbReference type="InterPro" id="IPR012171">
    <property type="entry name" value="Fatty_acid_desaturase"/>
</dbReference>
<accession>A0ABT2G1Y9</accession>
<keyword evidence="4" id="KW-1185">Reference proteome</keyword>
<feature type="transmembrane region" description="Helical" evidence="1">
    <location>
        <begin position="201"/>
        <end position="219"/>
    </location>
</feature>